<dbReference type="AlphaFoldDB" id="A0A493TZH2"/>
<accession>A0A493TZH2</accession>
<organism evidence="1 2">
    <name type="scientific">Anas platyrhynchos platyrhynchos</name>
    <name type="common">Northern mallard</name>
    <dbReference type="NCBI Taxonomy" id="8840"/>
    <lineage>
        <taxon>Eukaryota</taxon>
        <taxon>Metazoa</taxon>
        <taxon>Chordata</taxon>
        <taxon>Craniata</taxon>
        <taxon>Vertebrata</taxon>
        <taxon>Euteleostomi</taxon>
        <taxon>Archelosauria</taxon>
        <taxon>Archosauria</taxon>
        <taxon>Dinosauria</taxon>
        <taxon>Saurischia</taxon>
        <taxon>Theropoda</taxon>
        <taxon>Coelurosauria</taxon>
        <taxon>Aves</taxon>
        <taxon>Neognathae</taxon>
        <taxon>Galloanserae</taxon>
        <taxon>Anseriformes</taxon>
        <taxon>Anatidae</taxon>
        <taxon>Anatinae</taxon>
        <taxon>Anas</taxon>
    </lineage>
</organism>
<proteinExistence type="predicted"/>
<dbReference type="Proteomes" id="UP000016666">
    <property type="component" value="Chromosome 6"/>
</dbReference>
<dbReference type="SUPFAM" id="SSF54495">
    <property type="entry name" value="UBC-like"/>
    <property type="match status" value="1"/>
</dbReference>
<gene>
    <name evidence="1" type="primary">UBE2D1</name>
</gene>
<sequence>MLAGCCKRINISHDLQRDPPAHCSAGPVGDDLFHWQATIMGPCQCTWYMSRRKTLLVFVPWKLLYAGAVL</sequence>
<reference evidence="1" key="2">
    <citation type="submission" date="2025-08" db="UniProtKB">
        <authorList>
            <consortium name="Ensembl"/>
        </authorList>
    </citation>
    <scope>IDENTIFICATION</scope>
</reference>
<dbReference type="Gene3D" id="3.10.110.10">
    <property type="entry name" value="Ubiquitin Conjugating Enzyme"/>
    <property type="match status" value="1"/>
</dbReference>
<reference evidence="1" key="3">
    <citation type="submission" date="2025-09" db="UniProtKB">
        <authorList>
            <consortium name="Ensembl"/>
        </authorList>
    </citation>
    <scope>IDENTIFICATION</scope>
</reference>
<reference evidence="1 2" key="1">
    <citation type="submission" date="2017-10" db="EMBL/GenBank/DDBJ databases">
        <title>A new Pekin duck reference genome.</title>
        <authorList>
            <person name="Hou Z.-C."/>
            <person name="Zhou Z.-K."/>
            <person name="Zhu F."/>
            <person name="Hou S.-S."/>
        </authorList>
    </citation>
    <scope>NUCLEOTIDE SEQUENCE [LARGE SCALE GENOMIC DNA]</scope>
</reference>
<name>A0A493TZH2_ANAPP</name>
<keyword evidence="2" id="KW-1185">Reference proteome</keyword>
<dbReference type="InterPro" id="IPR016135">
    <property type="entry name" value="UBQ-conjugating_enzyme/RWD"/>
</dbReference>
<dbReference type="GeneTree" id="ENSGT00940000155109"/>
<evidence type="ECO:0000313" key="2">
    <source>
        <dbReference type="Proteomes" id="UP000016666"/>
    </source>
</evidence>
<evidence type="ECO:0000313" key="1">
    <source>
        <dbReference type="Ensembl" id="ENSAPLP00000031199.1"/>
    </source>
</evidence>
<dbReference type="Ensembl" id="ENSAPLT00000044640.1">
    <property type="protein sequence ID" value="ENSAPLP00000031199.1"/>
    <property type="gene ID" value="ENSAPLG00000029826.1"/>
</dbReference>
<protein>
    <submittedName>
        <fullName evidence="1">Ubiquitin conjugating enzyme E2 D1</fullName>
    </submittedName>
</protein>